<dbReference type="OrthoDB" id="322533at2759"/>
<gene>
    <name evidence="3" type="ORF">TTHERM_00346390</name>
</gene>
<dbReference type="RefSeq" id="XP_001018486.2">
    <property type="nucleotide sequence ID" value="XM_001018486.2"/>
</dbReference>
<feature type="signal peptide" evidence="2">
    <location>
        <begin position="1"/>
        <end position="20"/>
    </location>
</feature>
<accession>I7MF04</accession>
<dbReference type="InParanoid" id="I7MF04"/>
<keyword evidence="4" id="KW-1185">Reference proteome</keyword>
<proteinExistence type="predicted"/>
<name>I7MF04_TETTS</name>
<dbReference type="KEGG" id="tet:TTHERM_00346390"/>
<evidence type="ECO:0000313" key="4">
    <source>
        <dbReference type="Proteomes" id="UP000009168"/>
    </source>
</evidence>
<feature type="compositionally biased region" description="Low complexity" evidence="1">
    <location>
        <begin position="758"/>
        <end position="796"/>
    </location>
</feature>
<dbReference type="AlphaFoldDB" id="I7MF04"/>
<feature type="chain" id="PRO_5003712464" description="Transmembrane protein" evidence="2">
    <location>
        <begin position="21"/>
        <end position="825"/>
    </location>
</feature>
<evidence type="ECO:0008006" key="5">
    <source>
        <dbReference type="Google" id="ProtNLM"/>
    </source>
</evidence>
<dbReference type="EMBL" id="GG662654">
    <property type="protein sequence ID" value="EAR98241.2"/>
    <property type="molecule type" value="Genomic_DNA"/>
</dbReference>
<evidence type="ECO:0000256" key="2">
    <source>
        <dbReference type="SAM" id="SignalP"/>
    </source>
</evidence>
<dbReference type="GeneID" id="7835145"/>
<dbReference type="Proteomes" id="UP000009168">
    <property type="component" value="Unassembled WGS sequence"/>
</dbReference>
<feature type="region of interest" description="Disordered" evidence="1">
    <location>
        <begin position="753"/>
        <end position="801"/>
    </location>
</feature>
<reference evidence="4" key="1">
    <citation type="journal article" date="2006" name="PLoS Biol.">
        <title>Macronuclear genome sequence of the ciliate Tetrahymena thermophila, a model eukaryote.</title>
        <authorList>
            <person name="Eisen J.A."/>
            <person name="Coyne R.S."/>
            <person name="Wu M."/>
            <person name="Wu D."/>
            <person name="Thiagarajan M."/>
            <person name="Wortman J.R."/>
            <person name="Badger J.H."/>
            <person name="Ren Q."/>
            <person name="Amedeo P."/>
            <person name="Jones K.M."/>
            <person name="Tallon L.J."/>
            <person name="Delcher A.L."/>
            <person name="Salzberg S.L."/>
            <person name="Silva J.C."/>
            <person name="Haas B.J."/>
            <person name="Majoros W.H."/>
            <person name="Farzad M."/>
            <person name="Carlton J.M."/>
            <person name="Smith R.K. Jr."/>
            <person name="Garg J."/>
            <person name="Pearlman R.E."/>
            <person name="Karrer K.M."/>
            <person name="Sun L."/>
            <person name="Manning G."/>
            <person name="Elde N.C."/>
            <person name="Turkewitz A.P."/>
            <person name="Asai D.J."/>
            <person name="Wilkes D.E."/>
            <person name="Wang Y."/>
            <person name="Cai H."/>
            <person name="Collins K."/>
            <person name="Stewart B.A."/>
            <person name="Lee S.R."/>
            <person name="Wilamowska K."/>
            <person name="Weinberg Z."/>
            <person name="Ruzzo W.L."/>
            <person name="Wloga D."/>
            <person name="Gaertig J."/>
            <person name="Frankel J."/>
            <person name="Tsao C.-C."/>
            <person name="Gorovsky M.A."/>
            <person name="Keeling P.J."/>
            <person name="Waller R.F."/>
            <person name="Patron N.J."/>
            <person name="Cherry J.M."/>
            <person name="Stover N.A."/>
            <person name="Krieger C.J."/>
            <person name="del Toro C."/>
            <person name="Ryder H.F."/>
            <person name="Williamson S.C."/>
            <person name="Barbeau R.A."/>
            <person name="Hamilton E.P."/>
            <person name="Orias E."/>
        </authorList>
    </citation>
    <scope>NUCLEOTIDE SEQUENCE [LARGE SCALE GENOMIC DNA]</scope>
    <source>
        <strain evidence="4">SB210</strain>
    </source>
</reference>
<organism evidence="3 4">
    <name type="scientific">Tetrahymena thermophila (strain SB210)</name>
    <dbReference type="NCBI Taxonomy" id="312017"/>
    <lineage>
        <taxon>Eukaryota</taxon>
        <taxon>Sar</taxon>
        <taxon>Alveolata</taxon>
        <taxon>Ciliophora</taxon>
        <taxon>Intramacronucleata</taxon>
        <taxon>Oligohymenophorea</taxon>
        <taxon>Hymenostomatida</taxon>
        <taxon>Tetrahymenina</taxon>
        <taxon>Tetrahymenidae</taxon>
        <taxon>Tetrahymena</taxon>
    </lineage>
</organism>
<protein>
    <recommendedName>
        <fullName evidence="5">Transmembrane protein</fullName>
    </recommendedName>
</protein>
<sequence>MQINLNLFFLLLCSISCVYALSKCQCTIDSSPIPGSSSNPPTTLSLSTDDEVINNSDQGKLIAVGSIQVLQKLFSVQQQSSGGLNQNCPSGYIPLTQDDLTSIIARSDFQSLVGSTYLNLDFSQNTYYSSTKVNPTVTSGSDANAYVYYTLSLDKNNKPVIGQENTYFDKKTKSTICKRNLQQFSISLAGYEGFDLEKGKSYQMQITNKNVLQYYIYDNNGNKFTTQTFTYTHNGDSQWGCATLNFKLQLFGGVSVGDCLSIWTQNQIAFNADSSSFNMNSIQTSVLSGVKANVNTGFFFSPGSAPIAPIIGDSSSFYVYYSVQTTNQLMVQKVSSTGTPIGSAIDTKQVGNPFDIVSTGFGFVVMAADSTQRAFIQAINKDGSQRWFRILVNNGDSPNSPKDQIEFFSDDKCSLPFGMACMYKPHNGRLNYARGKIQAIWAHYNHFGFNSDGTKNDHTGDTLISLDADTGYNQNVFWAWGASHSLYQNMHYDGKNLYVASLGDAYPMNIKFQVCNIDTFQCNTSSTVVQGDIPGNGSGQAAGRIGGFFSIYGNRNQKLFVYQRKASTGGHAGTTSTNSINELAVIKFDSQLNYISSTTLLSGDIASRVNSIKSLAYGKNILLAYTVIPSSELQNFNRQNSNAKVDQAFIALLSGVDGSFLIQPTQLSNFQINSSDDWRILENGSIAYTYIDSSNNLNIYYTPSLTIPSYPNPILTSDTTYGFGSFTNTLVNNPINNYNNVCVKQGDSNWSTVDFGGNSSNNGNNNNNNNNNNNSSNNNNNNSNNNNSNQNNPNNQNKDKFDDQISFDSILKSFQIILIILALNI</sequence>
<evidence type="ECO:0000313" key="3">
    <source>
        <dbReference type="EMBL" id="EAR98241.2"/>
    </source>
</evidence>
<keyword evidence="2" id="KW-0732">Signal</keyword>
<evidence type="ECO:0000256" key="1">
    <source>
        <dbReference type="SAM" id="MobiDB-lite"/>
    </source>
</evidence>